<sequence length="510" mass="55524">MFEPKSESGSEGSPPEVIAWFNERFERRYPSTTPESAALVDRIGAAARAENRAAAAQLVAIGELFALRLSRCGETEEWAVDTEAAVAAEVAAALRISQGLAASRLRYARAMREQLPQVAEVFKAGDIDIRLFQTMVYRTDLITDREVLAAVDGQLAAQVVRWPSLTRSRLAGKVDKIVARADRDAVRRRKERQGERKIGFQDQEGGLSEVYGSLFTADARALGKALDALAATVCEHDPRSRDERRADAMGVLAARADRLGCRCGLADCAAGGRAAAGPVVIHVIAEQATVDGASDEPGWLVEADGLVPPELIAELGKSARLVSLVHPGDAAPECGYVPSKALADFVRCRDLTCRWPGCDRPALECDIDHTIPRGAGGATHPSNLKCYCRTHHLVKTFWGWRDQQLPDGAVILTSPSGQTYVTTPGSSLLFPHLCAPTGDLPAPERRDDDRCGDRTAMMPRRRRTRAQHRAARIATERNQNHKARQARRGAFEAVWFPKVDATADDDPPPF</sequence>
<dbReference type="SMART" id="SM00507">
    <property type="entry name" value="HNHc"/>
    <property type="match status" value="1"/>
</dbReference>
<dbReference type="Pfam" id="PF02720">
    <property type="entry name" value="DUF222"/>
    <property type="match status" value="1"/>
</dbReference>
<keyword evidence="2" id="KW-0255">Endonuclease</keyword>
<dbReference type="Gene3D" id="1.10.30.50">
    <property type="match status" value="1"/>
</dbReference>
<protein>
    <submittedName>
        <fullName evidence="2">HNH endonuclease signature motif containing protein</fullName>
        <ecNumber evidence="2">3.1.-.-</ecNumber>
    </submittedName>
</protein>
<evidence type="ECO:0000313" key="3">
    <source>
        <dbReference type="Proteomes" id="UP001298593"/>
    </source>
</evidence>
<dbReference type="GO" id="GO:0016787">
    <property type="term" value="F:hydrolase activity"/>
    <property type="evidence" value="ECO:0007669"/>
    <property type="project" value="UniProtKB-KW"/>
</dbReference>
<dbReference type="InterPro" id="IPR003615">
    <property type="entry name" value="HNH_nuc"/>
</dbReference>
<dbReference type="RefSeq" id="WP_224976987.1">
    <property type="nucleotide sequence ID" value="NZ_JAYJJU010000016.1"/>
</dbReference>
<keyword evidence="2" id="KW-0378">Hydrolase</keyword>
<dbReference type="CDD" id="cd00085">
    <property type="entry name" value="HNHc"/>
    <property type="match status" value="1"/>
</dbReference>
<proteinExistence type="predicted"/>
<dbReference type="GO" id="GO:0004519">
    <property type="term" value="F:endonuclease activity"/>
    <property type="evidence" value="ECO:0007669"/>
    <property type="project" value="UniProtKB-KW"/>
</dbReference>
<name>A0ABU5XZ68_9MYCO</name>
<dbReference type="InterPro" id="IPR003870">
    <property type="entry name" value="DUF222"/>
</dbReference>
<reference evidence="2 3" key="1">
    <citation type="submission" date="2023-12" db="EMBL/GenBank/DDBJ databases">
        <title>Description of new species of Mycobacterium terrae complex isolated from sewage at the Sao Paulo Zoological Park Foundation in Brazil.</title>
        <authorList>
            <person name="Romagnoli C.L."/>
            <person name="Conceicao E.C."/>
            <person name="Machado E."/>
            <person name="Barreto L.B.P.F."/>
            <person name="Sharma A."/>
            <person name="Silva N.M."/>
            <person name="Marques L.E."/>
            <person name="Juliana M.A."/>
            <person name="Lourenco M.C.S."/>
            <person name="Digiampietri L.A."/>
            <person name="Suffys P.N."/>
            <person name="Viana-Niero C."/>
        </authorList>
    </citation>
    <scope>NUCLEOTIDE SEQUENCE [LARGE SCALE GENOMIC DNA]</scope>
    <source>
        <strain evidence="2 3">MYC340</strain>
    </source>
</reference>
<dbReference type="EMBL" id="JAYJJU010000016">
    <property type="protein sequence ID" value="MEB3033128.1"/>
    <property type="molecule type" value="Genomic_DNA"/>
</dbReference>
<accession>A0ABU5XZ68</accession>
<dbReference type="Proteomes" id="UP001298593">
    <property type="component" value="Unassembled WGS sequence"/>
</dbReference>
<comment type="caution">
    <text evidence="2">The sequence shown here is derived from an EMBL/GenBank/DDBJ whole genome shotgun (WGS) entry which is preliminary data.</text>
</comment>
<keyword evidence="2" id="KW-0540">Nuclease</keyword>
<feature type="domain" description="HNH nuclease" evidence="1">
    <location>
        <begin position="341"/>
        <end position="393"/>
    </location>
</feature>
<dbReference type="EC" id="3.1.-.-" evidence="2"/>
<keyword evidence="3" id="KW-1185">Reference proteome</keyword>
<organism evidence="2 3">
    <name type="scientific">[Mycobacterium] nativiensis</name>
    <dbReference type="NCBI Taxonomy" id="2855503"/>
    <lineage>
        <taxon>Bacteria</taxon>
        <taxon>Bacillati</taxon>
        <taxon>Actinomycetota</taxon>
        <taxon>Actinomycetes</taxon>
        <taxon>Mycobacteriales</taxon>
        <taxon>Mycobacteriaceae</taxon>
        <taxon>Mycolicibacter</taxon>
    </lineage>
</organism>
<gene>
    <name evidence="2" type="ORF">KV113_16370</name>
</gene>
<evidence type="ECO:0000259" key="1">
    <source>
        <dbReference type="SMART" id="SM00507"/>
    </source>
</evidence>
<evidence type="ECO:0000313" key="2">
    <source>
        <dbReference type="EMBL" id="MEB3033128.1"/>
    </source>
</evidence>